<evidence type="ECO:0000256" key="1">
    <source>
        <dbReference type="SAM" id="MobiDB-lite"/>
    </source>
</evidence>
<comment type="caution">
    <text evidence="3">The sequence shown here is derived from an EMBL/GenBank/DDBJ whole genome shotgun (WGS) entry which is preliminary data.</text>
</comment>
<gene>
    <name evidence="2" type="ORF">PC113_g2098</name>
    <name evidence="3" type="ORF">PC115_g1461</name>
    <name evidence="4" type="ORF">PC118_g1450</name>
</gene>
<dbReference type="AlphaFoldDB" id="A0A8T1DPK5"/>
<evidence type="ECO:0000313" key="4">
    <source>
        <dbReference type="EMBL" id="KAG2998118.1"/>
    </source>
</evidence>
<dbReference type="Proteomes" id="UP000697107">
    <property type="component" value="Unassembled WGS sequence"/>
</dbReference>
<dbReference type="Proteomes" id="UP000774804">
    <property type="component" value="Unassembled WGS sequence"/>
</dbReference>
<dbReference type="EMBL" id="RCMI01000018">
    <property type="protein sequence ID" value="KAG2942410.1"/>
    <property type="molecule type" value="Genomic_DNA"/>
</dbReference>
<dbReference type="Proteomes" id="UP000735874">
    <property type="component" value="Unassembled WGS sequence"/>
</dbReference>
<organism evidence="3 5">
    <name type="scientific">Phytophthora cactorum</name>
    <dbReference type="NCBI Taxonomy" id="29920"/>
    <lineage>
        <taxon>Eukaryota</taxon>
        <taxon>Sar</taxon>
        <taxon>Stramenopiles</taxon>
        <taxon>Oomycota</taxon>
        <taxon>Peronosporomycetes</taxon>
        <taxon>Peronosporales</taxon>
        <taxon>Peronosporaceae</taxon>
        <taxon>Phytophthora</taxon>
    </lineage>
</organism>
<evidence type="ECO:0000313" key="2">
    <source>
        <dbReference type="EMBL" id="KAG2867321.1"/>
    </source>
</evidence>
<dbReference type="VEuPathDB" id="FungiDB:PC110_g1112"/>
<dbReference type="EMBL" id="RCML01000018">
    <property type="protein sequence ID" value="KAG2998118.1"/>
    <property type="molecule type" value="Genomic_DNA"/>
</dbReference>
<evidence type="ECO:0000313" key="5">
    <source>
        <dbReference type="Proteomes" id="UP000774804"/>
    </source>
</evidence>
<protein>
    <submittedName>
        <fullName evidence="3">Uncharacterized protein</fullName>
    </submittedName>
</protein>
<feature type="region of interest" description="Disordered" evidence="1">
    <location>
        <begin position="64"/>
        <end position="99"/>
    </location>
</feature>
<evidence type="ECO:0000313" key="3">
    <source>
        <dbReference type="EMBL" id="KAG2942410.1"/>
    </source>
</evidence>
<proteinExistence type="predicted"/>
<reference evidence="3" key="1">
    <citation type="submission" date="2018-10" db="EMBL/GenBank/DDBJ databases">
        <title>Effector identification in a new, highly contiguous assembly of the strawberry crown rot pathogen Phytophthora cactorum.</title>
        <authorList>
            <person name="Armitage A.D."/>
            <person name="Nellist C.F."/>
            <person name="Bates H."/>
            <person name="Vickerstaff R.J."/>
            <person name="Harrison R.J."/>
        </authorList>
    </citation>
    <scope>NUCLEOTIDE SEQUENCE</scope>
    <source>
        <strain evidence="2">15-7</strain>
        <strain evidence="3">4032</strain>
        <strain evidence="4">P415</strain>
    </source>
</reference>
<name>A0A8T1DPK5_9STRA</name>
<sequence>MSKAVFSLPRRRLVSAWHAACSIEWLSSQIALSAASELKSRPFLTNTLQQAMLDQLKHVMSRPLTGNAPAEKNFSMSPQSKLEKADPSTAFQRSGWAYI</sequence>
<dbReference type="EMBL" id="RCMG01000027">
    <property type="protein sequence ID" value="KAG2867321.1"/>
    <property type="molecule type" value="Genomic_DNA"/>
</dbReference>
<accession>A0A8T1DPK5</accession>